<gene>
    <name evidence="8" type="primary">zfyve16</name>
</gene>
<proteinExistence type="predicted"/>
<feature type="region of interest" description="Disordered" evidence="6">
    <location>
        <begin position="230"/>
        <end position="318"/>
    </location>
</feature>
<evidence type="ECO:0000313" key="8">
    <source>
        <dbReference type="Ensembl" id="ENSDLAP00005012303.2"/>
    </source>
</evidence>
<dbReference type="GO" id="GO:0016197">
    <property type="term" value="P:endosomal transport"/>
    <property type="evidence" value="ECO:0007669"/>
    <property type="project" value="TreeGrafter"/>
</dbReference>
<keyword evidence="4" id="KW-0967">Endosome</keyword>
<dbReference type="PANTHER" id="PTHR46319">
    <property type="entry name" value="ZINC FINGER FYVE DOMAIN-CONTAINING PROTEIN"/>
    <property type="match status" value="1"/>
</dbReference>
<dbReference type="SUPFAM" id="SSF57903">
    <property type="entry name" value="FYVE/PHD zinc finger"/>
    <property type="match status" value="1"/>
</dbReference>
<name>A0A8C4E149_DICLA</name>
<dbReference type="InterPro" id="IPR022557">
    <property type="entry name" value="SARA-like_C"/>
</dbReference>
<dbReference type="PIRSF" id="PIRSF037289">
    <property type="entry name" value="SARA/endofin"/>
    <property type="match status" value="1"/>
</dbReference>
<dbReference type="Ensembl" id="ENSDLAT00005013441.2">
    <property type="protein sequence ID" value="ENSDLAP00005012303.2"/>
    <property type="gene ID" value="ENSDLAG00005006044.2"/>
</dbReference>
<feature type="compositionally biased region" description="Basic and acidic residues" evidence="6">
    <location>
        <begin position="186"/>
        <end position="201"/>
    </location>
</feature>
<reference evidence="8" key="1">
    <citation type="submission" date="2025-08" db="UniProtKB">
        <authorList>
            <consortium name="Ensembl"/>
        </authorList>
    </citation>
    <scope>IDENTIFICATION</scope>
</reference>
<sequence length="1456" mass="157754">MDSFFKAAVCDLDKLLDDFELNTEELECKSVFLKPSVYPFSSLGSQCLSSEASTVPPNLPDLNSLHYGSATGCLDRSGSQNRSTADDREVKGQPLTAVDLLSSVDRRPAKSSAPPCPDRALKPVCDLVNDTSSAILVRANSHDAFSELDVVEKQMEEEETLLVDFDSPVVTVHGEEQGLPSQSAGRDAKEERASAGKDELLGLDSHEQSGEYSASLSLLDVILPAAVERGCESSDDSLSPRATESADKEERDCEEAARTNQVVVNSLDHCEPQGTPPIDSIKETTTTTSANKEDESQEASDRGEAESPVGLNSGASDSETVGLSCLPLAVSMCGALVNSRTTEDELGEAAEQCNEADVSESTEADSLSALEAREDRSRLEELVESAVSQQVAEGRLSPEGQHLSLEPAAAVPPADLASCDRPEPSPVDPPEFGFEYLPESDQAELLVTDEELDAFLQAHTEAEQGRGVSCCATSGDQPESLSALNGDLEGMLVEEELRSCGRGRREDLEGLASPESDRTMCVSVEASLNPGAPSLLQDSCRPCQEEPELSSGVSHSLDSNTFQSQHSSSPDQQPSYGGARPKQLHCQTARSPPAGEEGEEQAQALPGSSNTAEDEEGSPTSPIEEHSNIRDLSPMYTTQEPQEYSVGYDELSEPPPYPGEPPTDGARPVNWKREGVEELGSRQPAWVPDSEAPNCMNCYQRFTFTKRRHHCRACGKVYCAVCCNRKCKLKYLEKEARVCVICFDTIHRAQALERMMSPAGPSPNPNVPSEYCSTIPPLQQARAAGTLNSPPPTVMVPVSVLKHPNNDSCPREQKRVWFADGILPNGEVADTTKLSVTSRRSSQEFSGVTPDQTTVRPHGLTTENTRFFSTKHIINNEPGPAGSEVGGGGSSPPEASVAVEVVRPPVSGPWDYALLSGLSSSVRRVPSLLPDNEDELPPLLITTGEDEAGGVYVLVEESPAPCQILHLLEEGGPRPLTFVLNANLLVNVKLVSYGSRQCWCFGSNGLQALGQRELVFLLECLPEEKALPKDLFTLYLNIYQEAQKGKFLEELDNVTFTSSFLGSKDHAGMLFFSPTCQPLDGLTLPPQPFLFGLLIQKLEVPWAKVFPLRLLLRLGAEYSVYPTTLTSVRFRDSVYRETGHTIMNLLADLRNYQYSLSVVEGLRIHMEMGHSYIDIPKCSFNEKVVNASNEHVISIGARFSSEADSHLVCFQNEEGNYQTQANSMPGKTLTGASFVVFNGALKASSGFIAKSSIVEDGLMVQIPPETMESLRAALREQTDFNIPCGRNDGAEVRENVTVRWVDWSSPVNAGKTSGVDGRPLDGVRSVRVLQDTEFESDGRTIKCTEVFYQLKTPESSLASVLSSCSVFQKEMALAACSALTPHLSVLTSSGINSLSLRISTQADMVEYQAGCGGRLLPQRYMNELDSALIPVIHGGSASVPQTAMDMEFIFYITHTI</sequence>
<evidence type="ECO:0000256" key="5">
    <source>
        <dbReference type="PROSITE-ProRule" id="PRU00091"/>
    </source>
</evidence>
<accession>A0A8C4E149</accession>
<dbReference type="Pfam" id="PF01363">
    <property type="entry name" value="FYVE"/>
    <property type="match status" value="1"/>
</dbReference>
<keyword evidence="2 5" id="KW-0863">Zinc-finger</keyword>
<dbReference type="Pfam" id="PF11409">
    <property type="entry name" value="SARA"/>
    <property type="match status" value="1"/>
</dbReference>
<dbReference type="Gene3D" id="3.30.1360.220">
    <property type="entry name" value="Domain of unknown function (DUF3480), N-terminal subdomain"/>
    <property type="match status" value="2"/>
</dbReference>
<dbReference type="Gene3D" id="4.10.720.10">
    <property type="entry name" value="Smad anchor for receptor activation, Smad-binding domain"/>
    <property type="match status" value="1"/>
</dbReference>
<dbReference type="Proteomes" id="UP000694389">
    <property type="component" value="Unassembled WGS sequence"/>
</dbReference>
<feature type="region of interest" description="Disordered" evidence="6">
    <location>
        <begin position="102"/>
        <end position="121"/>
    </location>
</feature>
<feature type="region of interest" description="Disordered" evidence="6">
    <location>
        <begin position="531"/>
        <end position="669"/>
    </location>
</feature>
<dbReference type="Gene3D" id="3.30.40.10">
    <property type="entry name" value="Zinc/RING finger domain, C3HC4 (zinc finger)"/>
    <property type="match status" value="1"/>
</dbReference>
<evidence type="ECO:0000256" key="3">
    <source>
        <dbReference type="ARBA" id="ARBA00022833"/>
    </source>
</evidence>
<feature type="compositionally biased region" description="Basic and acidic residues" evidence="6">
    <location>
        <begin position="291"/>
        <end position="305"/>
    </location>
</feature>
<dbReference type="InterPro" id="IPR017455">
    <property type="entry name" value="Znf_FYVE-rel"/>
</dbReference>
<dbReference type="InterPro" id="IPR013083">
    <property type="entry name" value="Znf_RING/FYVE/PHD"/>
</dbReference>
<feature type="domain" description="FYVE-type" evidence="7">
    <location>
        <begin position="689"/>
        <end position="747"/>
    </location>
</feature>
<dbReference type="InterPro" id="IPR035438">
    <property type="entry name" value="SARA/endofin"/>
</dbReference>
<dbReference type="FunFam" id="3.30.40.10:FF:000084">
    <property type="entry name" value="Zinc finger, FYVE domain-containing 9b"/>
    <property type="match status" value="1"/>
</dbReference>
<dbReference type="PROSITE" id="PS50178">
    <property type="entry name" value="ZF_FYVE"/>
    <property type="match status" value="1"/>
</dbReference>
<dbReference type="GO" id="GO:0031901">
    <property type="term" value="C:early endosome membrane"/>
    <property type="evidence" value="ECO:0007669"/>
    <property type="project" value="UniProtKB-SubCell"/>
</dbReference>
<feature type="compositionally biased region" description="Basic and acidic residues" evidence="6">
    <location>
        <begin position="244"/>
        <end position="257"/>
    </location>
</feature>
<feature type="compositionally biased region" description="Polar residues" evidence="6">
    <location>
        <begin position="471"/>
        <end position="483"/>
    </location>
</feature>
<dbReference type="SMART" id="SM01422">
    <property type="entry name" value="SARA"/>
    <property type="match status" value="1"/>
</dbReference>
<dbReference type="Pfam" id="PF11979">
    <property type="entry name" value="SARA_C"/>
    <property type="match status" value="1"/>
</dbReference>
<dbReference type="Gene3D" id="3.30.500.40">
    <property type="match status" value="1"/>
</dbReference>
<evidence type="ECO:0000256" key="6">
    <source>
        <dbReference type="SAM" id="MobiDB-lite"/>
    </source>
</evidence>
<feature type="region of interest" description="Disordered" evidence="6">
    <location>
        <begin position="175"/>
        <end position="201"/>
    </location>
</feature>
<feature type="region of interest" description="Disordered" evidence="6">
    <location>
        <begin position="835"/>
        <end position="858"/>
    </location>
</feature>
<dbReference type="InterPro" id="IPR024608">
    <property type="entry name" value="SARA-like_SBD"/>
</dbReference>
<dbReference type="InterPro" id="IPR037145">
    <property type="entry name" value="SARA_Smad-bd_sf"/>
</dbReference>
<feature type="region of interest" description="Disordered" evidence="6">
    <location>
        <begin position="346"/>
        <end position="369"/>
    </location>
</feature>
<evidence type="ECO:0000256" key="1">
    <source>
        <dbReference type="ARBA" id="ARBA00022723"/>
    </source>
</evidence>
<organism evidence="8 9">
    <name type="scientific">Dicentrarchus labrax</name>
    <name type="common">European seabass</name>
    <name type="synonym">Morone labrax</name>
    <dbReference type="NCBI Taxonomy" id="13489"/>
    <lineage>
        <taxon>Eukaryota</taxon>
        <taxon>Metazoa</taxon>
        <taxon>Chordata</taxon>
        <taxon>Craniata</taxon>
        <taxon>Vertebrata</taxon>
        <taxon>Euteleostomi</taxon>
        <taxon>Actinopterygii</taxon>
        <taxon>Neopterygii</taxon>
        <taxon>Teleostei</taxon>
        <taxon>Neoteleostei</taxon>
        <taxon>Acanthomorphata</taxon>
        <taxon>Eupercaria</taxon>
        <taxon>Moronidae</taxon>
        <taxon>Dicentrarchus</taxon>
    </lineage>
</organism>
<dbReference type="CDD" id="cd15729">
    <property type="entry name" value="FYVE_endofin"/>
    <property type="match status" value="1"/>
</dbReference>
<reference evidence="8" key="2">
    <citation type="submission" date="2025-09" db="UniProtKB">
        <authorList>
            <consortium name="Ensembl"/>
        </authorList>
    </citation>
    <scope>IDENTIFICATION</scope>
</reference>
<dbReference type="SMART" id="SM01421">
    <property type="entry name" value="DUF3480"/>
    <property type="match status" value="1"/>
</dbReference>
<comment type="subcellular location">
    <subcellularLocation>
        <location evidence="4">Cytoplasm</location>
    </subcellularLocation>
    <subcellularLocation>
        <location evidence="4">Early endosome membrane</location>
    </subcellularLocation>
</comment>
<keyword evidence="4" id="KW-0963">Cytoplasm</keyword>
<evidence type="ECO:0000256" key="4">
    <source>
        <dbReference type="PIRNR" id="PIRNR037289"/>
    </source>
</evidence>
<dbReference type="InterPro" id="IPR011011">
    <property type="entry name" value="Znf_FYVE_PHD"/>
</dbReference>
<dbReference type="GeneTree" id="ENSGT00940000154290"/>
<dbReference type="SMART" id="SM00064">
    <property type="entry name" value="FYVE"/>
    <property type="match status" value="1"/>
</dbReference>
<dbReference type="PANTHER" id="PTHR46319:SF1">
    <property type="entry name" value="ZINC FINGER FYVE DOMAIN-CONTAINING PROTEIN 16"/>
    <property type="match status" value="1"/>
</dbReference>
<keyword evidence="3" id="KW-0862">Zinc</keyword>
<protein>
    <recommendedName>
        <fullName evidence="4">Zinc finger FYVE domain-containing protein</fullName>
    </recommendedName>
</protein>
<keyword evidence="9" id="KW-1185">Reference proteome</keyword>
<dbReference type="FunFam" id="4.10.720.10:FF:000001">
    <property type="entry name" value="Zinc finger, FYVE domain-containing 9a"/>
    <property type="match status" value="1"/>
</dbReference>
<feature type="region of interest" description="Disordered" evidence="6">
    <location>
        <begin position="384"/>
        <end position="433"/>
    </location>
</feature>
<feature type="compositionally biased region" description="Low complexity" evidence="6">
    <location>
        <begin position="563"/>
        <end position="575"/>
    </location>
</feature>
<evidence type="ECO:0000313" key="9">
    <source>
        <dbReference type="Proteomes" id="UP000694389"/>
    </source>
</evidence>
<dbReference type="InterPro" id="IPR000306">
    <property type="entry name" value="Znf_FYVE"/>
</dbReference>
<keyword evidence="1 4" id="KW-0479">Metal-binding</keyword>
<evidence type="ECO:0000259" key="7">
    <source>
        <dbReference type="PROSITE" id="PS50178"/>
    </source>
</evidence>
<feature type="compositionally biased region" description="Polar residues" evidence="6">
    <location>
        <begin position="551"/>
        <end position="562"/>
    </location>
</feature>
<evidence type="ECO:0000256" key="2">
    <source>
        <dbReference type="ARBA" id="ARBA00022771"/>
    </source>
</evidence>
<dbReference type="GO" id="GO:0005829">
    <property type="term" value="C:cytosol"/>
    <property type="evidence" value="ECO:0007669"/>
    <property type="project" value="UniProtKB-UniRule"/>
</dbReference>
<keyword evidence="4" id="KW-0472">Membrane</keyword>
<dbReference type="GO" id="GO:0008270">
    <property type="term" value="F:zinc ion binding"/>
    <property type="evidence" value="ECO:0007669"/>
    <property type="project" value="UniProtKB-KW"/>
</dbReference>
<feature type="region of interest" description="Disordered" evidence="6">
    <location>
        <begin position="466"/>
        <end position="488"/>
    </location>
</feature>